<keyword evidence="7" id="KW-1015">Disulfide bond</keyword>
<dbReference type="Gene3D" id="2.60.120.230">
    <property type="match status" value="1"/>
</dbReference>
<evidence type="ECO:0000313" key="12">
    <source>
        <dbReference type="Proteomes" id="UP000053766"/>
    </source>
</evidence>
<dbReference type="InterPro" id="IPR036939">
    <property type="entry name" value="Cu2_ascorb_mOase_N_sf"/>
</dbReference>
<keyword evidence="2" id="KW-0479">Metal-binding</keyword>
<feature type="chain" id="PRO_5013220967" evidence="9">
    <location>
        <begin position="16"/>
        <end position="354"/>
    </location>
</feature>
<evidence type="ECO:0000256" key="6">
    <source>
        <dbReference type="ARBA" id="ARBA00023033"/>
    </source>
</evidence>
<proteinExistence type="predicted"/>
<dbReference type="InterPro" id="IPR008977">
    <property type="entry name" value="PHM/PNGase_F_dom_sf"/>
</dbReference>
<dbReference type="PROSITE" id="PS00085">
    <property type="entry name" value="CU2_MONOOXYGENASE_2"/>
    <property type="match status" value="1"/>
</dbReference>
<keyword evidence="4" id="KW-0560">Oxidoreductase</keyword>
<evidence type="ECO:0000256" key="2">
    <source>
        <dbReference type="ARBA" id="ARBA00022723"/>
    </source>
</evidence>
<evidence type="ECO:0000256" key="3">
    <source>
        <dbReference type="ARBA" id="ARBA00022729"/>
    </source>
</evidence>
<name>A0A0D8XQ89_DICVI</name>
<sequence length="354" mass="40558">MLRLIFLLYCSNALSVPRKQSLPDISKYSIQMIGYSPIQNDEYVAVSREAPEGYIVSFEPMAHADRVHHMLLFGCTEPAFSSNFWKGAPNLILPNNVAFSIGHKSDGIRYLILQVHYAQPFLGDVKDFSGIILYLSQTKPQNLAAVLLFVSGEPVPPRKEQVQINISCEYNGETELHPFAFRTHTHAMGRVVSAYYKHDGQWNKIGSRNPQWPQLFELIPNIPIIRKGDLMAASCRFDSRNKINTTPMGSMGTNEMCNFYMMFYWDSTKDNPFPWGASSILFFPAALQNEMRNEYPEMGTQLLPTRPDLEHHAHQSKVSFFFFERLRNACWLAKYPLFFHGTFIFLALTPHSLL</sequence>
<dbReference type="GO" id="GO:0005576">
    <property type="term" value="C:extracellular region"/>
    <property type="evidence" value="ECO:0007669"/>
    <property type="project" value="TreeGrafter"/>
</dbReference>
<dbReference type="InterPro" id="IPR014783">
    <property type="entry name" value="Cu2_ascorb_mOase_CS-2"/>
</dbReference>
<dbReference type="AlphaFoldDB" id="A0A0D8XQ89"/>
<reference evidence="12" key="2">
    <citation type="journal article" date="2016" name="Sci. Rep.">
        <title>Dictyocaulus viviparus genome, variome and transcriptome elucidate lungworm biology and support future intervention.</title>
        <authorList>
            <person name="McNulty S.N."/>
            <person name="Strube C."/>
            <person name="Rosa B.A."/>
            <person name="Martin J.C."/>
            <person name="Tyagi R."/>
            <person name="Choi Y.J."/>
            <person name="Wang Q."/>
            <person name="Hallsworth Pepin K."/>
            <person name="Zhang X."/>
            <person name="Ozersky P."/>
            <person name="Wilson R.K."/>
            <person name="Sternberg P.W."/>
            <person name="Gasser R.B."/>
            <person name="Mitreva M."/>
        </authorList>
    </citation>
    <scope>NUCLEOTIDE SEQUENCE [LARGE SCALE GENOMIC DNA]</scope>
    <source>
        <strain evidence="12">HannoverDv2000</strain>
    </source>
</reference>
<organism evidence="11 12">
    <name type="scientific">Dictyocaulus viviparus</name>
    <name type="common">Bovine lungworm</name>
    <dbReference type="NCBI Taxonomy" id="29172"/>
    <lineage>
        <taxon>Eukaryota</taxon>
        <taxon>Metazoa</taxon>
        <taxon>Ecdysozoa</taxon>
        <taxon>Nematoda</taxon>
        <taxon>Chromadorea</taxon>
        <taxon>Rhabditida</taxon>
        <taxon>Rhabditina</taxon>
        <taxon>Rhabditomorpha</taxon>
        <taxon>Strongyloidea</taxon>
        <taxon>Metastrongylidae</taxon>
        <taxon>Dictyocaulus</taxon>
    </lineage>
</organism>
<dbReference type="InterPro" id="IPR020611">
    <property type="entry name" value="Cu2_ascorb_mOase_CS-1"/>
</dbReference>
<dbReference type="Gene3D" id="2.60.120.310">
    <property type="entry name" value="Copper type II, ascorbate-dependent monooxygenase, N-terminal domain"/>
    <property type="match status" value="2"/>
</dbReference>
<evidence type="ECO:0000256" key="7">
    <source>
        <dbReference type="ARBA" id="ARBA00023157"/>
    </source>
</evidence>
<feature type="domain" description="Copper type II ascorbate-dependent monooxygenase C-terminal" evidence="10">
    <location>
        <begin position="145"/>
        <end position="268"/>
    </location>
</feature>
<dbReference type="Pfam" id="PF03712">
    <property type="entry name" value="Cu2_monoox_C"/>
    <property type="match status" value="1"/>
</dbReference>
<gene>
    <name evidence="11" type="ORF">DICVIV_07244</name>
</gene>
<dbReference type="STRING" id="29172.A0A0D8XQ89"/>
<dbReference type="Proteomes" id="UP000053766">
    <property type="component" value="Unassembled WGS sequence"/>
</dbReference>
<evidence type="ECO:0000256" key="1">
    <source>
        <dbReference type="ARBA" id="ARBA00001973"/>
    </source>
</evidence>
<evidence type="ECO:0000256" key="9">
    <source>
        <dbReference type="SAM" id="SignalP"/>
    </source>
</evidence>
<comment type="cofactor">
    <cofactor evidence="1">
        <name>Cu(2+)</name>
        <dbReference type="ChEBI" id="CHEBI:29036"/>
    </cofactor>
</comment>
<evidence type="ECO:0000256" key="8">
    <source>
        <dbReference type="ARBA" id="ARBA00023180"/>
    </source>
</evidence>
<dbReference type="InterPro" id="IPR014784">
    <property type="entry name" value="Cu2_ascorb_mOase-like_C"/>
</dbReference>
<dbReference type="InterPro" id="IPR024548">
    <property type="entry name" value="Cu2_monoox_C"/>
</dbReference>
<keyword evidence="8" id="KW-0325">Glycoprotein</keyword>
<feature type="signal peptide" evidence="9">
    <location>
        <begin position="1"/>
        <end position="15"/>
    </location>
</feature>
<keyword evidence="6 11" id="KW-0503">Monooxygenase</keyword>
<reference evidence="11 12" key="1">
    <citation type="submission" date="2013-11" db="EMBL/GenBank/DDBJ databases">
        <title>Draft genome of the bovine lungworm Dictyocaulus viviparus.</title>
        <authorList>
            <person name="Mitreva M."/>
        </authorList>
    </citation>
    <scope>NUCLEOTIDE SEQUENCE [LARGE SCALE GENOMIC DNA]</scope>
    <source>
        <strain evidence="11 12">HannoverDv2000</strain>
    </source>
</reference>
<dbReference type="SUPFAM" id="SSF49742">
    <property type="entry name" value="PHM/PNGase F"/>
    <property type="match status" value="2"/>
</dbReference>
<keyword evidence="5" id="KW-0186">Copper</keyword>
<dbReference type="PROSITE" id="PS00084">
    <property type="entry name" value="CU2_MONOOXYGENASE_1"/>
    <property type="match status" value="1"/>
</dbReference>
<protein>
    <submittedName>
        <fullName evidence="11">Copper type II ascorbate-dependent monooxygenase domain protein</fullName>
    </submittedName>
</protein>
<dbReference type="GO" id="GO:0005507">
    <property type="term" value="F:copper ion binding"/>
    <property type="evidence" value="ECO:0007669"/>
    <property type="project" value="InterPro"/>
</dbReference>
<keyword evidence="12" id="KW-1185">Reference proteome</keyword>
<dbReference type="GO" id="GO:0016715">
    <property type="term" value="F:oxidoreductase activity, acting on paired donors, with incorporation or reduction of molecular oxygen, reduced ascorbate as one donor, and incorporation of one atom of oxygen"/>
    <property type="evidence" value="ECO:0007669"/>
    <property type="project" value="InterPro"/>
</dbReference>
<dbReference type="PANTHER" id="PTHR10680:SF14">
    <property type="entry name" value="PEPTIDYL-GLYCINE ALPHA-AMIDATING MONOOXYGENASE"/>
    <property type="match status" value="1"/>
</dbReference>
<dbReference type="EMBL" id="KN716340">
    <property type="protein sequence ID" value="KJH46680.1"/>
    <property type="molecule type" value="Genomic_DNA"/>
</dbReference>
<accession>A0A0D8XQ89</accession>
<dbReference type="PANTHER" id="PTHR10680">
    <property type="entry name" value="PEPTIDYL-GLYCINE ALPHA-AMIDATING MONOOXYGENASE"/>
    <property type="match status" value="1"/>
</dbReference>
<evidence type="ECO:0000256" key="4">
    <source>
        <dbReference type="ARBA" id="ARBA00023002"/>
    </source>
</evidence>
<dbReference type="OrthoDB" id="10044505at2759"/>
<evidence type="ECO:0000256" key="5">
    <source>
        <dbReference type="ARBA" id="ARBA00023008"/>
    </source>
</evidence>
<evidence type="ECO:0000313" key="11">
    <source>
        <dbReference type="EMBL" id="KJH46680.1"/>
    </source>
</evidence>
<keyword evidence="3 9" id="KW-0732">Signal</keyword>
<evidence type="ECO:0000259" key="10">
    <source>
        <dbReference type="Pfam" id="PF03712"/>
    </source>
</evidence>